<dbReference type="EMBL" id="JOTN01000005">
    <property type="protein sequence ID" value="KEK20016.1"/>
    <property type="molecule type" value="Genomic_DNA"/>
</dbReference>
<protein>
    <recommendedName>
        <fullName evidence="2">DUF3952 domain-containing protein</fullName>
    </recommendedName>
</protein>
<gene>
    <name evidence="3" type="ORF">BAMA_19865</name>
</gene>
<organism evidence="3 4">
    <name type="scientific">Bacillus manliponensis</name>
    <dbReference type="NCBI Taxonomy" id="574376"/>
    <lineage>
        <taxon>Bacteria</taxon>
        <taxon>Bacillati</taxon>
        <taxon>Bacillota</taxon>
        <taxon>Bacilli</taxon>
        <taxon>Bacillales</taxon>
        <taxon>Bacillaceae</taxon>
        <taxon>Bacillus</taxon>
        <taxon>Bacillus cereus group</taxon>
    </lineage>
</organism>
<feature type="region of interest" description="Disordered" evidence="1">
    <location>
        <begin position="253"/>
        <end position="275"/>
    </location>
</feature>
<feature type="domain" description="DUF3952" evidence="2">
    <location>
        <begin position="18"/>
        <end position="121"/>
    </location>
</feature>
<reference evidence="3 4" key="1">
    <citation type="submission" date="2014-06" db="EMBL/GenBank/DDBJ databases">
        <title>Draft genome sequence of Bacillus manliponensis JCM 15802 (MCCC 1A00708).</title>
        <authorList>
            <person name="Lai Q."/>
            <person name="Liu Y."/>
            <person name="Shao Z."/>
        </authorList>
    </citation>
    <scope>NUCLEOTIDE SEQUENCE [LARGE SCALE GENOMIC DNA]</scope>
    <source>
        <strain evidence="3 4">JCM 15802</strain>
    </source>
</reference>
<evidence type="ECO:0000313" key="3">
    <source>
        <dbReference type="EMBL" id="KEK20016.1"/>
    </source>
</evidence>
<sequence>MKRKLMIRFVVVTIVATLLGGCGIVGEIKIEYERLVKALDEGDMATVMSAGEDGYAYVEERGIYSILEEKEDGEHSKTVYQTTEGIYNTKEKILYGDTTQEIVTDIEKEENLISRENYKDEHIYDANIMYTDGKVTSANPNVDVSYIKMIIDSLQGIAELEPTNDTKGGSEPNTVGYTLTEAQFQEIVNAKLKIEYDEFKHATITLDFDSAKDSSTSPMDLVKVGIVVSFNKKNEEGQSLYHQYQTYYSFNSKKDNEEAESKEDYKDYKEEYLNR</sequence>
<evidence type="ECO:0000313" key="4">
    <source>
        <dbReference type="Proteomes" id="UP000027822"/>
    </source>
</evidence>
<dbReference type="STRING" id="574376.BAMA_19865"/>
<dbReference type="Proteomes" id="UP000027822">
    <property type="component" value="Unassembled WGS sequence"/>
</dbReference>
<proteinExistence type="predicted"/>
<name>A0A073K0F1_9BACI</name>
<accession>A0A073K0F1</accession>
<evidence type="ECO:0000256" key="1">
    <source>
        <dbReference type="SAM" id="MobiDB-lite"/>
    </source>
</evidence>
<evidence type="ECO:0000259" key="2">
    <source>
        <dbReference type="Pfam" id="PF13130"/>
    </source>
</evidence>
<dbReference type="RefSeq" id="WP_034638305.1">
    <property type="nucleotide sequence ID" value="NZ_CBCSJC010000007.1"/>
</dbReference>
<keyword evidence="4" id="KW-1185">Reference proteome</keyword>
<dbReference type="AlphaFoldDB" id="A0A073K0F1"/>
<feature type="compositionally biased region" description="Basic and acidic residues" evidence="1">
    <location>
        <begin position="262"/>
        <end position="275"/>
    </location>
</feature>
<dbReference type="Pfam" id="PF13130">
    <property type="entry name" value="DUF3952"/>
    <property type="match status" value="1"/>
</dbReference>
<comment type="caution">
    <text evidence="3">The sequence shown here is derived from an EMBL/GenBank/DDBJ whole genome shotgun (WGS) entry which is preliminary data.</text>
</comment>
<dbReference type="InterPro" id="IPR025019">
    <property type="entry name" value="DUF3952"/>
</dbReference>
<dbReference type="PROSITE" id="PS51257">
    <property type="entry name" value="PROKAR_LIPOPROTEIN"/>
    <property type="match status" value="1"/>
</dbReference>
<dbReference type="OrthoDB" id="2857499at2"/>